<proteinExistence type="inferred from homology"/>
<gene>
    <name evidence="3" type="ORF">FJU30_08620</name>
</gene>
<dbReference type="CDD" id="cd05005">
    <property type="entry name" value="SIS_PHI"/>
    <property type="match status" value="1"/>
</dbReference>
<evidence type="ECO:0000256" key="1">
    <source>
        <dbReference type="ARBA" id="ARBA00009235"/>
    </source>
</evidence>
<dbReference type="PANTHER" id="PTHR43443:SF1">
    <property type="entry name" value="3-HEXULOSE-6-PHOSPHATE ISOMERASE"/>
    <property type="match status" value="1"/>
</dbReference>
<keyword evidence="4" id="KW-1185">Reference proteome</keyword>
<protein>
    <submittedName>
        <fullName evidence="3">SIS domain-containing protein</fullName>
    </submittedName>
</protein>
<comment type="similarity">
    <text evidence="1">Belongs to the SIS family. PHI subfamily.</text>
</comment>
<feature type="domain" description="SIS" evidence="2">
    <location>
        <begin position="27"/>
        <end position="166"/>
    </location>
</feature>
<dbReference type="Gene3D" id="3.40.50.10490">
    <property type="entry name" value="Glucose-6-phosphate isomerase like protein, domain 1"/>
    <property type="match status" value="1"/>
</dbReference>
<dbReference type="PANTHER" id="PTHR43443">
    <property type="entry name" value="3-HEXULOSE-6-PHOSPHATE ISOMERASE"/>
    <property type="match status" value="1"/>
</dbReference>
<reference evidence="3 4" key="1">
    <citation type="submission" date="2019-09" db="EMBL/GenBank/DDBJ databases">
        <authorList>
            <person name="Li Y."/>
        </authorList>
    </citation>
    <scope>NUCLEOTIDE SEQUENCE [LARGE SCALE GENOMIC DNA]</scope>
    <source>
        <strain evidence="3 4">L3-3HA</strain>
    </source>
</reference>
<comment type="caution">
    <text evidence="3">The sequence shown here is derived from an EMBL/GenBank/DDBJ whole genome shotgun (WGS) entry which is preliminary data.</text>
</comment>
<dbReference type="InterPro" id="IPR046348">
    <property type="entry name" value="SIS_dom_sf"/>
</dbReference>
<dbReference type="RefSeq" id="WP_150434550.1">
    <property type="nucleotide sequence ID" value="NZ_VYKJ01000003.1"/>
</dbReference>
<evidence type="ECO:0000313" key="3">
    <source>
        <dbReference type="EMBL" id="KAA9001281.1"/>
    </source>
</evidence>
<dbReference type="PROSITE" id="PS51464">
    <property type="entry name" value="SIS"/>
    <property type="match status" value="1"/>
</dbReference>
<dbReference type="InterPro" id="IPR001347">
    <property type="entry name" value="SIS_dom"/>
</dbReference>
<dbReference type="GO" id="GO:0097367">
    <property type="term" value="F:carbohydrate derivative binding"/>
    <property type="evidence" value="ECO:0007669"/>
    <property type="project" value="InterPro"/>
</dbReference>
<dbReference type="Proteomes" id="UP000335415">
    <property type="component" value="Unassembled WGS sequence"/>
</dbReference>
<name>A0A5J5G3Q1_9GAMM</name>
<dbReference type="GO" id="GO:0016853">
    <property type="term" value="F:isomerase activity"/>
    <property type="evidence" value="ECO:0007669"/>
    <property type="project" value="InterPro"/>
</dbReference>
<sequence>MMSFYARALRELGAVFTQLDDGDVQQALALIQRAQRIALYGVGREGLQVKGFAMRLCHLGLRAAVVGEMSAPPIGPGDVLIVSAGPGWFSTVEALLTTARRAGAATLCVTARPDGVCARLADRVIILPAQTMAEPATDDGSVLPLGSLYEGAQYLLFEAMIVRLRTMLAISPATLAANHTNLE</sequence>
<dbReference type="OrthoDB" id="9797832at2"/>
<accession>A0A5J5G3Q1</accession>
<dbReference type="InterPro" id="IPR017552">
    <property type="entry name" value="PHI/rmpB"/>
</dbReference>
<dbReference type="EMBL" id="VYKJ01000003">
    <property type="protein sequence ID" value="KAA9001281.1"/>
    <property type="molecule type" value="Genomic_DNA"/>
</dbReference>
<dbReference type="SUPFAM" id="SSF53697">
    <property type="entry name" value="SIS domain"/>
    <property type="match status" value="1"/>
</dbReference>
<dbReference type="GO" id="GO:1901135">
    <property type="term" value="P:carbohydrate derivative metabolic process"/>
    <property type="evidence" value="ECO:0007669"/>
    <property type="project" value="InterPro"/>
</dbReference>
<dbReference type="AlphaFoldDB" id="A0A5J5G3Q1"/>
<evidence type="ECO:0000313" key="4">
    <source>
        <dbReference type="Proteomes" id="UP000335415"/>
    </source>
</evidence>
<organism evidence="3 4">
    <name type="scientific">Affinibrenneria salicis</name>
    <dbReference type="NCBI Taxonomy" id="2590031"/>
    <lineage>
        <taxon>Bacteria</taxon>
        <taxon>Pseudomonadati</taxon>
        <taxon>Pseudomonadota</taxon>
        <taxon>Gammaproteobacteria</taxon>
        <taxon>Enterobacterales</taxon>
        <taxon>Pectobacteriaceae</taxon>
        <taxon>Affinibrenneria</taxon>
    </lineage>
</organism>
<evidence type="ECO:0000259" key="2">
    <source>
        <dbReference type="PROSITE" id="PS51464"/>
    </source>
</evidence>
<dbReference type="Pfam" id="PF01380">
    <property type="entry name" value="SIS"/>
    <property type="match status" value="1"/>
</dbReference>